<keyword evidence="7" id="KW-0029">Amino-acid transport</keyword>
<dbReference type="Proteomes" id="UP001386437">
    <property type="component" value="Unassembled WGS sequence"/>
</dbReference>
<dbReference type="RefSeq" id="WP_336601391.1">
    <property type="nucleotide sequence ID" value="NZ_JACFYJ010000081.1"/>
</dbReference>
<gene>
    <name evidence="9" type="ORF">H3V53_32415</name>
</gene>
<name>A0ABU8J1T5_9BURK</name>
<keyword evidence="6 9" id="KW-0067">ATP-binding</keyword>
<evidence type="ECO:0000256" key="3">
    <source>
        <dbReference type="ARBA" id="ARBA00022475"/>
    </source>
</evidence>
<evidence type="ECO:0000256" key="4">
    <source>
        <dbReference type="ARBA" id="ARBA00022519"/>
    </source>
</evidence>
<evidence type="ECO:0000256" key="6">
    <source>
        <dbReference type="ARBA" id="ARBA00022840"/>
    </source>
</evidence>
<protein>
    <submittedName>
        <fullName evidence="9">ABC transporter ATP-binding protein</fullName>
    </submittedName>
</protein>
<dbReference type="InterPro" id="IPR052156">
    <property type="entry name" value="BCAA_Transport_ATP-bd_LivF"/>
</dbReference>
<dbReference type="Gene3D" id="3.40.50.300">
    <property type="entry name" value="P-loop containing nucleotide triphosphate hydrolases"/>
    <property type="match status" value="1"/>
</dbReference>
<dbReference type="InterPro" id="IPR017871">
    <property type="entry name" value="ABC_transporter-like_CS"/>
</dbReference>
<keyword evidence="10" id="KW-1185">Reference proteome</keyword>
<proteinExistence type="inferred from homology"/>
<reference evidence="9 10" key="1">
    <citation type="journal article" date="2022" name="Arch. Microbiol.">
        <title>Paraburkholderia bengalensis sp. nov. isolated from roots of Oryza sativa, IR64.</title>
        <authorList>
            <person name="Nag P."/>
            <person name="Mondal N."/>
            <person name="Sarkar J."/>
            <person name="Das S."/>
        </authorList>
    </citation>
    <scope>NUCLEOTIDE SEQUENCE [LARGE SCALE GENOMIC DNA]</scope>
    <source>
        <strain evidence="9 10">IR64_4_BI</strain>
    </source>
</reference>
<evidence type="ECO:0000259" key="8">
    <source>
        <dbReference type="PROSITE" id="PS50893"/>
    </source>
</evidence>
<evidence type="ECO:0000256" key="2">
    <source>
        <dbReference type="ARBA" id="ARBA00022448"/>
    </source>
</evidence>
<dbReference type="Pfam" id="PF00005">
    <property type="entry name" value="ABC_tran"/>
    <property type="match status" value="1"/>
</dbReference>
<evidence type="ECO:0000313" key="9">
    <source>
        <dbReference type="EMBL" id="MEI6001699.1"/>
    </source>
</evidence>
<keyword evidence="5" id="KW-0547">Nucleotide-binding</keyword>
<dbReference type="SMART" id="SM00382">
    <property type="entry name" value="AAA"/>
    <property type="match status" value="1"/>
</dbReference>
<keyword evidence="4" id="KW-0472">Membrane</keyword>
<keyword evidence="2" id="KW-0813">Transport</keyword>
<dbReference type="PROSITE" id="PS50893">
    <property type="entry name" value="ABC_TRANSPORTER_2"/>
    <property type="match status" value="1"/>
</dbReference>
<comment type="caution">
    <text evidence="9">The sequence shown here is derived from an EMBL/GenBank/DDBJ whole genome shotgun (WGS) entry which is preliminary data.</text>
</comment>
<evidence type="ECO:0000313" key="10">
    <source>
        <dbReference type="Proteomes" id="UP001386437"/>
    </source>
</evidence>
<evidence type="ECO:0000256" key="5">
    <source>
        <dbReference type="ARBA" id="ARBA00022741"/>
    </source>
</evidence>
<feature type="domain" description="ABC transporter" evidence="8">
    <location>
        <begin position="5"/>
        <end position="240"/>
    </location>
</feature>
<dbReference type="CDD" id="cd03224">
    <property type="entry name" value="ABC_TM1139_LivF_branched"/>
    <property type="match status" value="1"/>
</dbReference>
<evidence type="ECO:0000256" key="1">
    <source>
        <dbReference type="ARBA" id="ARBA00005417"/>
    </source>
</evidence>
<accession>A0ABU8J1T5</accession>
<dbReference type="GO" id="GO:0016491">
    <property type="term" value="F:oxidoreductase activity"/>
    <property type="evidence" value="ECO:0007669"/>
    <property type="project" value="UniProtKB-KW"/>
</dbReference>
<dbReference type="PANTHER" id="PTHR43820:SF4">
    <property type="entry name" value="HIGH-AFFINITY BRANCHED-CHAIN AMINO ACID TRANSPORT ATP-BINDING PROTEIN LIVF"/>
    <property type="match status" value="1"/>
</dbReference>
<dbReference type="GO" id="GO:0005524">
    <property type="term" value="F:ATP binding"/>
    <property type="evidence" value="ECO:0007669"/>
    <property type="project" value="UniProtKB-KW"/>
</dbReference>
<dbReference type="InterPro" id="IPR003439">
    <property type="entry name" value="ABC_transporter-like_ATP-bd"/>
</dbReference>
<sequence>MSTLLEIRDLRAWYGASQVLHGVNLSIDAGEAVALAGRNGSGRSTLARAIMGFVRSEGVIRFAGLSLDERRAFEIARLGIGYVPEQRDVFPTLSVRENLQLGIGPRGKARGRTRTARFTLDDAHALFPVLRERARTKAGVLSGGEQQMLAIARALLGDPDLVVIDEPTEGLAGQVVAQLAAALQLLRDRGVAMLLIEQRLVIAARIASRIAVMGHGEVVFDGSPEAFHARSDVMREWLGVG</sequence>
<dbReference type="InterPro" id="IPR027417">
    <property type="entry name" value="P-loop_NTPase"/>
</dbReference>
<dbReference type="SUPFAM" id="SSF52540">
    <property type="entry name" value="P-loop containing nucleoside triphosphate hydrolases"/>
    <property type="match status" value="1"/>
</dbReference>
<dbReference type="EMBL" id="JACFYJ010000081">
    <property type="protein sequence ID" value="MEI6001699.1"/>
    <property type="molecule type" value="Genomic_DNA"/>
</dbReference>
<dbReference type="InterPro" id="IPR003593">
    <property type="entry name" value="AAA+_ATPase"/>
</dbReference>
<keyword evidence="9" id="KW-0560">Oxidoreductase</keyword>
<comment type="similarity">
    <text evidence="1">Belongs to the ABC transporter superfamily.</text>
</comment>
<dbReference type="PROSITE" id="PS00211">
    <property type="entry name" value="ABC_TRANSPORTER_1"/>
    <property type="match status" value="1"/>
</dbReference>
<keyword evidence="4" id="KW-0997">Cell inner membrane</keyword>
<keyword evidence="3" id="KW-1003">Cell membrane</keyword>
<organism evidence="9 10">
    <name type="scientific">Paraburkholderia bengalensis</name>
    <dbReference type="NCBI Taxonomy" id="2747562"/>
    <lineage>
        <taxon>Bacteria</taxon>
        <taxon>Pseudomonadati</taxon>
        <taxon>Pseudomonadota</taxon>
        <taxon>Betaproteobacteria</taxon>
        <taxon>Burkholderiales</taxon>
        <taxon>Burkholderiaceae</taxon>
        <taxon>Paraburkholderia</taxon>
    </lineage>
</organism>
<evidence type="ECO:0000256" key="7">
    <source>
        <dbReference type="ARBA" id="ARBA00022970"/>
    </source>
</evidence>
<dbReference type="PANTHER" id="PTHR43820">
    <property type="entry name" value="HIGH-AFFINITY BRANCHED-CHAIN AMINO ACID TRANSPORT ATP-BINDING PROTEIN LIVF"/>
    <property type="match status" value="1"/>
</dbReference>